<dbReference type="EMBL" id="JAOTLW010000006">
    <property type="protein sequence ID" value="MDI5831323.1"/>
    <property type="molecule type" value="Genomic_DNA"/>
</dbReference>
<dbReference type="NCBIfam" id="NF008254">
    <property type="entry name" value="PRK11027.1-5"/>
    <property type="match status" value="1"/>
</dbReference>
<dbReference type="GeneID" id="75189042"/>
<evidence type="ECO:0000313" key="4">
    <source>
        <dbReference type="EMBL" id="MDI5831323.1"/>
    </source>
</evidence>
<evidence type="ECO:0000313" key="5">
    <source>
        <dbReference type="EMBL" id="MDV5390434.1"/>
    </source>
</evidence>
<evidence type="ECO:0000256" key="1">
    <source>
        <dbReference type="ARBA" id="ARBA00093464"/>
    </source>
</evidence>
<sequence length="152" mass="16787">MSEQSFSNANRGSETLNGSAASFVSHKRFYDDTNFPKGFKRSGDFTSKEAELLELHGHAMKNLAEGKTLPVTADEAQFVEVIKGNIAPSSLLEQIWLKYRKLARGKPFYAVVGTVHLPATKPEVEPEAAFDVDVDVEIEDDVQDEAEPEDKA</sequence>
<comment type="similarity">
    <text evidence="1">Belongs to the MaoP family.</text>
</comment>
<proteinExistence type="inferred from homology"/>
<organism evidence="3">
    <name type="scientific">Shewanella xiamenensis</name>
    <dbReference type="NCBI Taxonomy" id="332186"/>
    <lineage>
        <taxon>Bacteria</taxon>
        <taxon>Pseudomonadati</taxon>
        <taxon>Pseudomonadota</taxon>
        <taxon>Gammaproteobacteria</taxon>
        <taxon>Alteromonadales</taxon>
        <taxon>Shewanellaceae</taxon>
        <taxon>Shewanella</taxon>
    </lineage>
</organism>
<keyword evidence="6" id="KW-1185">Reference proteome</keyword>
<comment type="caution">
    <text evidence="3">The sequence shown here is derived from an EMBL/GenBank/DDBJ whole genome shotgun (WGS) entry which is preliminary data.</text>
</comment>
<dbReference type="Proteomes" id="UP001152518">
    <property type="component" value="Unassembled WGS sequence"/>
</dbReference>
<reference evidence="4 6" key="3">
    <citation type="submission" date="2022-09" db="EMBL/GenBank/DDBJ databases">
        <title>The outer-membrane cytochrome OmcA is essential for infection of Shewanella oneidensis by a zebrafish-associated bacteriophage.</title>
        <authorList>
            <person name="Grenfell A.W."/>
            <person name="Intile P."/>
            <person name="Mcfarlane J."/>
            <person name="Leung D."/>
            <person name="Abdalla K."/>
            <person name="Wold M."/>
            <person name="Kees E."/>
            <person name="Gralnick J."/>
        </authorList>
    </citation>
    <scope>NUCLEOTIDE SEQUENCE [LARGE SCALE GENOMIC DNA]</scope>
    <source>
        <strain evidence="4 6">NF-5</strain>
    </source>
</reference>
<reference evidence="3" key="1">
    <citation type="journal article" date="2019" name="Int J Environ Res Public Health">
        <title>Characterization of Chromosome-Mediated BlaOXA-894 in Shewanella xiamenensis Isolated from Pig Wastewater.</title>
        <authorList>
            <person name="Zou H."/>
            <person name="Zhou Z."/>
            <person name="Xia H."/>
            <person name="Zhao Q."/>
            <person name="Li X."/>
        </authorList>
    </citation>
    <scope>NUCLEOTIDE SEQUENCE</scope>
    <source>
        <strain evidence="3">2015oxa</strain>
    </source>
</reference>
<protein>
    <recommendedName>
        <fullName evidence="2">Macrodomain Ori protein</fullName>
    </recommendedName>
</protein>
<dbReference type="RefSeq" id="WP_037430721.1">
    <property type="nucleotide sequence ID" value="NZ_AP026732.1"/>
</dbReference>
<gene>
    <name evidence="3" type="ORF">E2650_08525</name>
    <name evidence="4" type="ORF">ODY93_07085</name>
    <name evidence="5" type="ORF">QM089_09245</name>
</gene>
<dbReference type="EMBL" id="JASGOQ010000001">
    <property type="protein sequence ID" value="MDV5390434.1"/>
    <property type="molecule type" value="Genomic_DNA"/>
</dbReference>
<evidence type="ECO:0000313" key="3">
    <source>
        <dbReference type="EMBL" id="MDG5899935.1"/>
    </source>
</evidence>
<name>A0A1E3UZZ7_9GAMM</name>
<dbReference type="Proteomes" id="UP001187859">
    <property type="component" value="Unassembled WGS sequence"/>
</dbReference>
<accession>A0A1E3UZZ7</accession>
<dbReference type="Proteomes" id="UP001159075">
    <property type="component" value="Unassembled WGS sequence"/>
</dbReference>
<reference evidence="5" key="4">
    <citation type="submission" date="2023-05" db="EMBL/GenBank/DDBJ databases">
        <title>Colonisation of extended spectrum b-lactamase- and carbapenemase-producing bacteria on hospital surfaces from low- and middle-income countries.</title>
        <authorList>
            <person name="Nieto-Rosado M."/>
            <person name="Sands K."/>
            <person name="Iregbu K."/>
            <person name="Zahra R."/>
            <person name="Mazarati J.B."/>
            <person name="Mehtar S."/>
            <person name="Barnards-Group B."/>
            <person name="Walsh T.R."/>
        </authorList>
    </citation>
    <scope>NUCLEOTIDE SEQUENCE</scope>
    <source>
        <strain evidence="5">PP-E493</strain>
    </source>
</reference>
<dbReference type="InterPro" id="IPR007335">
    <property type="entry name" value="DUF413"/>
</dbReference>
<dbReference type="Pfam" id="PF04219">
    <property type="entry name" value="DUF413"/>
    <property type="match status" value="1"/>
</dbReference>
<dbReference type="EMBL" id="SUNE01000004">
    <property type="protein sequence ID" value="MDG5899935.1"/>
    <property type="molecule type" value="Genomic_DNA"/>
</dbReference>
<dbReference type="AlphaFoldDB" id="A0A1E3UZZ7"/>
<reference evidence="3" key="2">
    <citation type="submission" date="2019-04" db="EMBL/GenBank/DDBJ databases">
        <authorList>
            <person name="Zou H."/>
        </authorList>
    </citation>
    <scope>NUCLEOTIDE SEQUENCE</scope>
    <source>
        <strain evidence="3">2015oxa</strain>
    </source>
</reference>
<dbReference type="OrthoDB" id="6400110at2"/>
<evidence type="ECO:0000313" key="6">
    <source>
        <dbReference type="Proteomes" id="UP001159075"/>
    </source>
</evidence>
<evidence type="ECO:0000256" key="2">
    <source>
        <dbReference type="ARBA" id="ARBA00093628"/>
    </source>
</evidence>